<proteinExistence type="predicted"/>
<dbReference type="KEGG" id="gom:D7316_03800"/>
<accession>A0A3G8JRU3</accession>
<evidence type="ECO:0000313" key="1">
    <source>
        <dbReference type="EMBL" id="AZG47192.1"/>
    </source>
</evidence>
<name>A0A3G8JRU3_9ACTN</name>
<organism evidence="1 2">
    <name type="scientific">Gordonia insulae</name>
    <dbReference type="NCBI Taxonomy" id="2420509"/>
    <lineage>
        <taxon>Bacteria</taxon>
        <taxon>Bacillati</taxon>
        <taxon>Actinomycetota</taxon>
        <taxon>Actinomycetes</taxon>
        <taxon>Mycobacteriales</taxon>
        <taxon>Gordoniaceae</taxon>
        <taxon>Gordonia</taxon>
    </lineage>
</organism>
<protein>
    <submittedName>
        <fullName evidence="1">Uncharacterized protein</fullName>
    </submittedName>
</protein>
<dbReference type="RefSeq" id="WP_124709593.1">
    <property type="nucleotide sequence ID" value="NZ_CP033972.1"/>
</dbReference>
<dbReference type="OrthoDB" id="4376040at2"/>
<sequence length="96" mass="10740">MVTRATTVPDLEVALATQVSFMADPDDTGWYRGGSPATPLYLRLGNFPDEPLYSLYLGHGRWMDFTTAPDTWTVITPEAGWPDTARPRLPKGQFHE</sequence>
<dbReference type="AlphaFoldDB" id="A0A3G8JRU3"/>
<evidence type="ECO:0000313" key="2">
    <source>
        <dbReference type="Proteomes" id="UP000271469"/>
    </source>
</evidence>
<reference evidence="1 2" key="1">
    <citation type="submission" date="2018-11" db="EMBL/GenBank/DDBJ databases">
        <title>Gordonia insulae sp. nov., isolated from an island soil.</title>
        <authorList>
            <person name="Kim Y.S."/>
            <person name="Kim S.B."/>
        </authorList>
    </citation>
    <scope>NUCLEOTIDE SEQUENCE [LARGE SCALE GENOMIC DNA]</scope>
    <source>
        <strain evidence="1 2">MMS17-SY073</strain>
    </source>
</reference>
<dbReference type="EMBL" id="CP033972">
    <property type="protein sequence ID" value="AZG47192.1"/>
    <property type="molecule type" value="Genomic_DNA"/>
</dbReference>
<gene>
    <name evidence="1" type="ORF">D7316_03800</name>
</gene>
<keyword evidence="2" id="KW-1185">Reference proteome</keyword>
<dbReference type="Proteomes" id="UP000271469">
    <property type="component" value="Chromosome"/>
</dbReference>